<dbReference type="InterPro" id="IPR044492">
    <property type="entry name" value="P_typ_ATPase_HD_dom"/>
</dbReference>
<dbReference type="InterPro" id="IPR006068">
    <property type="entry name" value="ATPase_P-typ_cation-transptr_C"/>
</dbReference>
<dbReference type="SUPFAM" id="SSF56784">
    <property type="entry name" value="HAD-like"/>
    <property type="match status" value="1"/>
</dbReference>
<dbReference type="Proteomes" id="UP001206595">
    <property type="component" value="Unassembled WGS sequence"/>
</dbReference>
<dbReference type="GO" id="GO:0006883">
    <property type="term" value="P:intracellular sodium ion homeostasis"/>
    <property type="evidence" value="ECO:0007669"/>
    <property type="project" value="TreeGrafter"/>
</dbReference>
<dbReference type="InterPro" id="IPR023298">
    <property type="entry name" value="ATPase_P-typ_TM_dom_sf"/>
</dbReference>
<keyword evidence="3 10" id="KW-0812">Transmembrane</keyword>
<feature type="domain" description="Cation-transporting P-type ATPase N-terminal" evidence="11">
    <location>
        <begin position="230"/>
        <end position="305"/>
    </location>
</feature>
<dbReference type="Gene3D" id="2.70.150.10">
    <property type="entry name" value="Calcium-transporting ATPase, cytoplasmic transduction domain A"/>
    <property type="match status" value="1"/>
</dbReference>
<keyword evidence="4" id="KW-0547">Nucleotide-binding</keyword>
<protein>
    <recommendedName>
        <fullName evidence="11">Cation-transporting P-type ATPase N-terminal domain-containing protein</fullName>
    </recommendedName>
</protein>
<dbReference type="SFLD" id="SFLDG00002">
    <property type="entry name" value="C1.7:_P-type_atpase_like"/>
    <property type="match status" value="1"/>
</dbReference>
<evidence type="ECO:0000256" key="9">
    <source>
        <dbReference type="ARBA" id="ARBA00038148"/>
    </source>
</evidence>
<dbReference type="InterPro" id="IPR036412">
    <property type="entry name" value="HAD-like_sf"/>
</dbReference>
<dbReference type="GO" id="GO:0005886">
    <property type="term" value="C:plasma membrane"/>
    <property type="evidence" value="ECO:0007669"/>
    <property type="project" value="UniProtKB-SubCell"/>
</dbReference>
<evidence type="ECO:0000256" key="2">
    <source>
        <dbReference type="ARBA" id="ARBA00022475"/>
    </source>
</evidence>
<evidence type="ECO:0000256" key="4">
    <source>
        <dbReference type="ARBA" id="ARBA00022741"/>
    </source>
</evidence>
<dbReference type="GO" id="GO:0005391">
    <property type="term" value="F:P-type sodium:potassium-exchanging transporter activity"/>
    <property type="evidence" value="ECO:0007669"/>
    <property type="project" value="TreeGrafter"/>
</dbReference>
<keyword evidence="2" id="KW-1003">Cell membrane</keyword>
<dbReference type="Pfam" id="PF08282">
    <property type="entry name" value="Hydrolase_3"/>
    <property type="match status" value="1"/>
</dbReference>
<dbReference type="RefSeq" id="XP_051448405.1">
    <property type="nucleotide sequence ID" value="XM_051586065.1"/>
</dbReference>
<dbReference type="InterPro" id="IPR004014">
    <property type="entry name" value="ATPase_P-typ_cation-transptr_N"/>
</dbReference>
<dbReference type="Gene3D" id="3.40.1110.10">
    <property type="entry name" value="Calcium-transporting ATPase, cytoplasmic domain N"/>
    <property type="match status" value="1"/>
</dbReference>
<proteinExistence type="inferred from homology"/>
<dbReference type="SUPFAM" id="SSF81660">
    <property type="entry name" value="Metal cation-transporting ATPase, ATP-binding domain N"/>
    <property type="match status" value="1"/>
</dbReference>
<dbReference type="SUPFAM" id="SSF81653">
    <property type="entry name" value="Calcium ATPase, transduction domain A"/>
    <property type="match status" value="1"/>
</dbReference>
<dbReference type="PRINTS" id="PR00120">
    <property type="entry name" value="HATPASE"/>
</dbReference>
<dbReference type="InterPro" id="IPR008250">
    <property type="entry name" value="ATPase_P-typ_transduc_dom_A_sf"/>
</dbReference>
<evidence type="ECO:0000256" key="8">
    <source>
        <dbReference type="ARBA" id="ARBA00023136"/>
    </source>
</evidence>
<dbReference type="FunFam" id="3.40.50.1000:FF:000001">
    <property type="entry name" value="Phospholipid-transporting ATPase IC"/>
    <property type="match status" value="1"/>
</dbReference>
<dbReference type="AlphaFoldDB" id="A0AAD5EGH1"/>
<feature type="transmembrane region" description="Helical" evidence="10">
    <location>
        <begin position="477"/>
        <end position="496"/>
    </location>
</feature>
<evidence type="ECO:0000256" key="10">
    <source>
        <dbReference type="SAM" id="Phobius"/>
    </source>
</evidence>
<dbReference type="SFLD" id="SFLDS00003">
    <property type="entry name" value="Haloacid_Dehalogenase"/>
    <property type="match status" value="1"/>
</dbReference>
<evidence type="ECO:0000256" key="7">
    <source>
        <dbReference type="ARBA" id="ARBA00022989"/>
    </source>
</evidence>
<name>A0AAD5EGH1_UMBRA</name>
<dbReference type="InterPro" id="IPR050510">
    <property type="entry name" value="Cation_transp_ATPase_P-type"/>
</dbReference>
<dbReference type="InterPro" id="IPR001757">
    <property type="entry name" value="P_typ_ATPase"/>
</dbReference>
<dbReference type="InterPro" id="IPR018303">
    <property type="entry name" value="ATPase_P-typ_P_site"/>
</dbReference>
<dbReference type="InterPro" id="IPR023214">
    <property type="entry name" value="HAD_sf"/>
</dbReference>
<gene>
    <name evidence="12" type="ORF">K450DRAFT_223463</name>
</gene>
<evidence type="ECO:0000256" key="6">
    <source>
        <dbReference type="ARBA" id="ARBA00022967"/>
    </source>
</evidence>
<dbReference type="GO" id="GO:0016887">
    <property type="term" value="F:ATP hydrolysis activity"/>
    <property type="evidence" value="ECO:0007669"/>
    <property type="project" value="InterPro"/>
</dbReference>
<sequence>MDKLSSDSTVSTSTLCAKDVYSEKDIEFGGQVLKDGRRSTEHQIEINVHDLVGSIQNSDIPLMEVLQGLQYVMDHRIRGGHFADLDESLMDRLCEGLLLLAGKTKGNLLRKRPTEEADMAFFLFGDFFEEVSDFRRVVGRRLAHEIRLNLKIHYRCLPNCTAEQKQAALAILHMLTRSFPQFNDWKDLVAKDEHSTVESLLTSPEAQDLEKSYSYKMPQPGGTKYAPPALYFDRTVEKLLAMFPNTHPEKGLPSEVLPALYSHYGYNQLPDPPKSSALKILGRQLADFMVIILIIASIVEAAQQDFKSMAVLLVVIVLNTIIGFWQEFKASKTLEALSDLTVPKANVMRDGVLQNVDSSELVPGDLVILEEGEAIPADLRLIEVSQLQAMESVLTGESVPTTKTIEAVSAKTRRIPLGDCKGNAFMSTVVAKGRAKGIVVRTGTQTEIGKVSMAINSGSEKRVITPIQRKLAKLGQYLIIIAVVLCALVVGIGLAWKKDAKTTINIGLSLAVSVIPEGLIAVTTVTMALAVRRMAAANCIVRTLPAVETLGSLTVICSDKTGTLTQGKMTAAELWTTDGLAYGFTESQSSSPLDGKIISQAVPSLRVPSLNKLTPAVSSREVSPSNIAANAPTMTLALMVSSLCNNASISHSEGEWKEIGDPTEVALLVAATKSGLSRATWLSKGFSKVHEKAFDSERKLMSSVWKSSEGIEYVLCKGAPEEVLRKCTHFCEPTAKSNSIHSIIHGERIEDQVINEDFINEVSEESCSMAKEGLRVLGLAYRKVDVINALQISTEENDSHYDEADLTFIGLIGLIDPPKEGVKDAIARCQQAGIKVIMITGDHVQTATAIATQLGIVQPNNTCTAYAMIGSELDLLSDEAILGLNPFPNVFARVSPDNKLKIVKALQERGEQVAMTGDGVNDAPAIKCASVGIAMGLAGTEITKQAADVVIADDNFACIVSAIEEGRHVFDNILKFIVYLLSCNGAEIFLNLVCAISGMELPFGTVLILWANIIADVPPAMAIGVEPKEIGIMNRNPRNPKKGVLTKVTWTIVIFQAFLICALTVGLYVIDLMVLKMPLSAAQSVAFVNMTTMQLLQSFFSRSISQSVFVTGIFGNKWIVGAFVLSFGAMVAGCYIPALASWLLLEQIGWLEWCQVLICCVIMTAFVEVEKCIIRRRLTDVL</sequence>
<evidence type="ECO:0000259" key="11">
    <source>
        <dbReference type="SMART" id="SM00831"/>
    </source>
</evidence>
<comment type="caution">
    <text evidence="12">The sequence shown here is derived from an EMBL/GenBank/DDBJ whole genome shotgun (WGS) entry which is preliminary data.</text>
</comment>
<dbReference type="Pfam" id="PF00689">
    <property type="entry name" value="Cation_ATPase_C"/>
    <property type="match status" value="1"/>
</dbReference>
<dbReference type="InterPro" id="IPR023299">
    <property type="entry name" value="ATPase_P-typ_cyto_dom_N"/>
</dbReference>
<dbReference type="InterPro" id="IPR059000">
    <property type="entry name" value="ATPase_P-type_domA"/>
</dbReference>
<dbReference type="SUPFAM" id="SSF81665">
    <property type="entry name" value="Calcium ATPase, transmembrane domain M"/>
    <property type="match status" value="1"/>
</dbReference>
<dbReference type="GO" id="GO:1990573">
    <property type="term" value="P:potassium ion import across plasma membrane"/>
    <property type="evidence" value="ECO:0007669"/>
    <property type="project" value="TreeGrafter"/>
</dbReference>
<dbReference type="FunFam" id="3.40.50.1000:FF:000028">
    <property type="entry name" value="Calcium-transporting P-type ATPase, putative"/>
    <property type="match status" value="1"/>
</dbReference>
<feature type="transmembrane region" description="Helical" evidence="10">
    <location>
        <begin position="1150"/>
        <end position="1169"/>
    </location>
</feature>
<feature type="transmembrane region" description="Helical" evidence="10">
    <location>
        <begin position="1048"/>
        <end position="1070"/>
    </location>
</feature>
<organism evidence="12 13">
    <name type="scientific">Umbelopsis ramanniana AG</name>
    <dbReference type="NCBI Taxonomy" id="1314678"/>
    <lineage>
        <taxon>Eukaryota</taxon>
        <taxon>Fungi</taxon>
        <taxon>Fungi incertae sedis</taxon>
        <taxon>Mucoromycota</taxon>
        <taxon>Mucoromycotina</taxon>
        <taxon>Umbelopsidomycetes</taxon>
        <taxon>Umbelopsidales</taxon>
        <taxon>Umbelopsidaceae</taxon>
        <taxon>Umbelopsis</taxon>
    </lineage>
</organism>
<keyword evidence="8 10" id="KW-0472">Membrane</keyword>
<dbReference type="NCBIfam" id="TIGR01494">
    <property type="entry name" value="ATPase_P-type"/>
    <property type="match status" value="2"/>
</dbReference>
<keyword evidence="13" id="KW-1185">Reference proteome</keyword>
<dbReference type="GeneID" id="75911413"/>
<dbReference type="PRINTS" id="PR00119">
    <property type="entry name" value="CATATPASE"/>
</dbReference>
<dbReference type="SFLD" id="SFLDF00027">
    <property type="entry name" value="p-type_atpase"/>
    <property type="match status" value="1"/>
</dbReference>
<evidence type="ECO:0000256" key="3">
    <source>
        <dbReference type="ARBA" id="ARBA00022692"/>
    </source>
</evidence>
<dbReference type="Pfam" id="PF00690">
    <property type="entry name" value="Cation_ATPase_N"/>
    <property type="match status" value="1"/>
</dbReference>
<evidence type="ECO:0000313" key="12">
    <source>
        <dbReference type="EMBL" id="KAI8583401.1"/>
    </source>
</evidence>
<accession>A0AAD5EGH1</accession>
<keyword evidence="7 10" id="KW-1133">Transmembrane helix</keyword>
<dbReference type="PROSITE" id="PS00154">
    <property type="entry name" value="ATPASE_E1_E2"/>
    <property type="match status" value="1"/>
</dbReference>
<dbReference type="GO" id="GO:0005524">
    <property type="term" value="F:ATP binding"/>
    <property type="evidence" value="ECO:0007669"/>
    <property type="project" value="UniProtKB-KW"/>
</dbReference>
<dbReference type="Gene3D" id="3.40.50.1000">
    <property type="entry name" value="HAD superfamily/HAD-like"/>
    <property type="match status" value="1"/>
</dbReference>
<dbReference type="EMBL" id="MU620896">
    <property type="protein sequence ID" value="KAI8583401.1"/>
    <property type="molecule type" value="Genomic_DNA"/>
</dbReference>
<reference evidence="12" key="2">
    <citation type="journal article" date="2022" name="Proc. Natl. Acad. Sci. U.S.A.">
        <title>Diploid-dominant life cycles characterize the early evolution of Fungi.</title>
        <authorList>
            <person name="Amses K.R."/>
            <person name="Simmons D.R."/>
            <person name="Longcore J.E."/>
            <person name="Mondo S.J."/>
            <person name="Seto K."/>
            <person name="Jeronimo G.H."/>
            <person name="Bonds A.E."/>
            <person name="Quandt C.A."/>
            <person name="Davis W.J."/>
            <person name="Chang Y."/>
            <person name="Federici B.A."/>
            <person name="Kuo A."/>
            <person name="LaButti K."/>
            <person name="Pangilinan J."/>
            <person name="Andreopoulos W."/>
            <person name="Tritt A."/>
            <person name="Riley R."/>
            <person name="Hundley H."/>
            <person name="Johnson J."/>
            <person name="Lipzen A."/>
            <person name="Barry K."/>
            <person name="Lang B.F."/>
            <person name="Cuomo C.A."/>
            <person name="Buchler N.E."/>
            <person name="Grigoriev I.V."/>
            <person name="Spatafora J.W."/>
            <person name="Stajich J.E."/>
            <person name="James T.Y."/>
        </authorList>
    </citation>
    <scope>NUCLEOTIDE SEQUENCE</scope>
    <source>
        <strain evidence="12">AG</strain>
    </source>
</reference>
<evidence type="ECO:0000256" key="5">
    <source>
        <dbReference type="ARBA" id="ARBA00022840"/>
    </source>
</evidence>
<evidence type="ECO:0000313" key="13">
    <source>
        <dbReference type="Proteomes" id="UP001206595"/>
    </source>
</evidence>
<dbReference type="GO" id="GO:1902600">
    <property type="term" value="P:proton transmembrane transport"/>
    <property type="evidence" value="ECO:0007669"/>
    <property type="project" value="TreeGrafter"/>
</dbReference>
<dbReference type="GO" id="GO:0036376">
    <property type="term" value="P:sodium ion export across plasma membrane"/>
    <property type="evidence" value="ECO:0007669"/>
    <property type="project" value="TreeGrafter"/>
</dbReference>
<comment type="subcellular location">
    <subcellularLocation>
        <location evidence="1">Cell membrane</location>
        <topology evidence="1">Multi-pass membrane protein</topology>
    </subcellularLocation>
</comment>
<dbReference type="Pfam" id="PF00122">
    <property type="entry name" value="E1-E2_ATPase"/>
    <property type="match status" value="1"/>
</dbReference>
<reference evidence="12" key="1">
    <citation type="submission" date="2021-06" db="EMBL/GenBank/DDBJ databases">
        <authorList>
            <consortium name="DOE Joint Genome Institute"/>
            <person name="Mondo S.J."/>
            <person name="Amses K.R."/>
            <person name="Simmons D.R."/>
            <person name="Longcore J.E."/>
            <person name="Seto K."/>
            <person name="Alves G.H."/>
            <person name="Bonds A.E."/>
            <person name="Quandt C.A."/>
            <person name="Davis W.J."/>
            <person name="Chang Y."/>
            <person name="Letcher P.M."/>
            <person name="Powell M.J."/>
            <person name="Kuo A."/>
            <person name="Labutti K."/>
            <person name="Pangilinan J."/>
            <person name="Andreopoulos W."/>
            <person name="Tritt A."/>
            <person name="Riley R."/>
            <person name="Hundley H."/>
            <person name="Johnson J."/>
            <person name="Lipzen A."/>
            <person name="Barry K."/>
            <person name="Berbee M.L."/>
            <person name="Buchler N.E."/>
            <person name="Grigoriev I.V."/>
            <person name="Spatafora J.W."/>
            <person name="Stajich J.E."/>
            <person name="James T.Y."/>
        </authorList>
    </citation>
    <scope>NUCLEOTIDE SEQUENCE</scope>
    <source>
        <strain evidence="12">AG</strain>
    </source>
</reference>
<evidence type="ECO:0000256" key="1">
    <source>
        <dbReference type="ARBA" id="ARBA00004651"/>
    </source>
</evidence>
<dbReference type="GO" id="GO:0030007">
    <property type="term" value="P:intracellular potassium ion homeostasis"/>
    <property type="evidence" value="ECO:0007669"/>
    <property type="project" value="TreeGrafter"/>
</dbReference>
<comment type="similarity">
    <text evidence="9">Belongs to the cation transport ATPase (P-type) (TC 3.A.3) family.</text>
</comment>
<feature type="transmembrane region" description="Helical" evidence="10">
    <location>
        <begin position="1120"/>
        <end position="1144"/>
    </location>
</feature>
<dbReference type="PANTHER" id="PTHR43294">
    <property type="entry name" value="SODIUM/POTASSIUM-TRANSPORTING ATPASE SUBUNIT ALPHA"/>
    <property type="match status" value="1"/>
</dbReference>
<dbReference type="SMART" id="SM00831">
    <property type="entry name" value="Cation_ATPase_N"/>
    <property type="match status" value="1"/>
</dbReference>
<keyword evidence="5" id="KW-0067">ATP-binding</keyword>
<dbReference type="Gene3D" id="1.20.1110.10">
    <property type="entry name" value="Calcium-transporting ATPase, transmembrane domain"/>
    <property type="match status" value="1"/>
</dbReference>
<dbReference type="PANTHER" id="PTHR43294:SF21">
    <property type="entry name" value="CATION TRANSPORTING ATPASE"/>
    <property type="match status" value="1"/>
</dbReference>
<dbReference type="Pfam" id="PF13246">
    <property type="entry name" value="Cation_ATPase"/>
    <property type="match status" value="1"/>
</dbReference>
<dbReference type="GO" id="GO:0005384">
    <property type="term" value="F:manganese ion transmembrane transporter activity"/>
    <property type="evidence" value="ECO:0007669"/>
    <property type="project" value="UniProtKB-ARBA"/>
</dbReference>
<feature type="transmembrane region" description="Helical" evidence="10">
    <location>
        <begin position="508"/>
        <end position="531"/>
    </location>
</feature>
<keyword evidence="6" id="KW-1278">Translocase</keyword>